<dbReference type="InterPro" id="IPR027619">
    <property type="entry name" value="C-S_lyase_PatB-like"/>
</dbReference>
<comment type="cofactor">
    <cofactor evidence="1">
        <name>pyridoxal 5'-phosphate</name>
        <dbReference type="ChEBI" id="CHEBI:597326"/>
    </cofactor>
</comment>
<evidence type="ECO:0000313" key="7">
    <source>
        <dbReference type="EMBL" id="MBF1414383.1"/>
    </source>
</evidence>
<comment type="similarity">
    <text evidence="5">Belongs to the class-II pyridoxal-phosphate-dependent aminotransferase family. MalY/PatB cystathionine beta-lyase subfamily.</text>
</comment>
<accession>A0A930HXW2</accession>
<dbReference type="EC" id="4.4.1.13" evidence="2"/>
<evidence type="ECO:0000256" key="3">
    <source>
        <dbReference type="ARBA" id="ARBA00022898"/>
    </source>
</evidence>
<comment type="caution">
    <text evidence="7">The sequence shown here is derived from an EMBL/GenBank/DDBJ whole genome shotgun (WGS) entry which is preliminary data.</text>
</comment>
<dbReference type="PANTHER" id="PTHR43525">
    <property type="entry name" value="PROTEIN MALY"/>
    <property type="match status" value="1"/>
</dbReference>
<dbReference type="InterPro" id="IPR015424">
    <property type="entry name" value="PyrdxlP-dep_Trfase"/>
</dbReference>
<evidence type="ECO:0000256" key="5">
    <source>
        <dbReference type="ARBA" id="ARBA00037974"/>
    </source>
</evidence>
<dbReference type="Proteomes" id="UP000757461">
    <property type="component" value="Unassembled WGS sequence"/>
</dbReference>
<dbReference type="EMBL" id="JABZSQ010000021">
    <property type="protein sequence ID" value="MBF1414383.1"/>
    <property type="molecule type" value="Genomic_DNA"/>
</dbReference>
<proteinExistence type="inferred from homology"/>
<evidence type="ECO:0000256" key="4">
    <source>
        <dbReference type="ARBA" id="ARBA00023239"/>
    </source>
</evidence>
<dbReference type="AlphaFoldDB" id="A0A930HXW2"/>
<dbReference type="Pfam" id="PF00155">
    <property type="entry name" value="Aminotran_1_2"/>
    <property type="match status" value="1"/>
</dbReference>
<keyword evidence="3" id="KW-0663">Pyridoxal phosphate</keyword>
<dbReference type="SUPFAM" id="SSF53383">
    <property type="entry name" value="PLP-dependent transferases"/>
    <property type="match status" value="1"/>
</dbReference>
<dbReference type="InterPro" id="IPR015422">
    <property type="entry name" value="PyrdxlP-dep_Trfase_small"/>
</dbReference>
<keyword evidence="4 7" id="KW-0456">Lyase</keyword>
<evidence type="ECO:0000313" key="8">
    <source>
        <dbReference type="Proteomes" id="UP000757461"/>
    </source>
</evidence>
<dbReference type="RefSeq" id="WP_278785497.1">
    <property type="nucleotide sequence ID" value="NZ_CAKAQX010000034.1"/>
</dbReference>
<dbReference type="Gene3D" id="3.40.640.10">
    <property type="entry name" value="Type I PLP-dependent aspartate aminotransferase-like (Major domain)"/>
    <property type="match status" value="1"/>
</dbReference>
<name>A0A930HXW2_9BACT</name>
<evidence type="ECO:0000256" key="1">
    <source>
        <dbReference type="ARBA" id="ARBA00001933"/>
    </source>
</evidence>
<dbReference type="CDD" id="cd00609">
    <property type="entry name" value="AAT_like"/>
    <property type="match status" value="1"/>
</dbReference>
<gene>
    <name evidence="7" type="ORF">HXN33_02260</name>
</gene>
<dbReference type="Gene3D" id="3.90.1150.10">
    <property type="entry name" value="Aspartate Aminotransferase, domain 1"/>
    <property type="match status" value="1"/>
</dbReference>
<dbReference type="InterPro" id="IPR015421">
    <property type="entry name" value="PyrdxlP-dep_Trfase_major"/>
</dbReference>
<dbReference type="InterPro" id="IPR051798">
    <property type="entry name" value="Class-II_PLP-Dep_Aminotrans"/>
</dbReference>
<dbReference type="GO" id="GO:0047804">
    <property type="term" value="F:cysteine-S-conjugate beta-lyase activity"/>
    <property type="evidence" value="ECO:0007669"/>
    <property type="project" value="UniProtKB-EC"/>
</dbReference>
<reference evidence="7" key="1">
    <citation type="submission" date="2020-04" db="EMBL/GenBank/DDBJ databases">
        <title>Deep metagenomics examines the oral microbiome during advanced dental caries in children, revealing novel taxa and co-occurrences with host molecules.</title>
        <authorList>
            <person name="Baker J.L."/>
            <person name="Morton J.T."/>
            <person name="Dinis M."/>
            <person name="Alvarez R."/>
            <person name="Tran N.C."/>
            <person name="Knight R."/>
            <person name="Edlund A."/>
        </authorList>
    </citation>
    <scope>NUCLEOTIDE SEQUENCE</scope>
    <source>
        <strain evidence="7">JCVI_25_bin.9</strain>
    </source>
</reference>
<organism evidence="7 8">
    <name type="scientific">Prevotella histicola</name>
    <dbReference type="NCBI Taxonomy" id="470565"/>
    <lineage>
        <taxon>Bacteria</taxon>
        <taxon>Pseudomonadati</taxon>
        <taxon>Bacteroidota</taxon>
        <taxon>Bacteroidia</taxon>
        <taxon>Bacteroidales</taxon>
        <taxon>Prevotellaceae</taxon>
        <taxon>Prevotella</taxon>
    </lineage>
</organism>
<evidence type="ECO:0000256" key="2">
    <source>
        <dbReference type="ARBA" id="ARBA00012224"/>
    </source>
</evidence>
<protein>
    <recommendedName>
        <fullName evidence="2">cysteine-S-conjugate beta-lyase</fullName>
        <ecNumber evidence="2">4.4.1.13</ecNumber>
    </recommendedName>
</protein>
<dbReference type="PANTHER" id="PTHR43525:SF1">
    <property type="entry name" value="PROTEIN MALY"/>
    <property type="match status" value="1"/>
</dbReference>
<sequence>MTKTYNFDEIIDRSGSGDLKHEALLPRWGRNDLLPLWVADMDFATPDFVVDALKERLNHPIFGYTVDPSDYRPAIIDWIRSHHNWDVKPEWLSFIPGIVKGIGLVINVFTKPDEKVIIQPPVYHPFRLTPEGNRREVVFNPLRRREDGYYDMDFDNLEKVCDDKCRVLVLCNPHNPAGLCWSVDTLKRLADFCYEHHIIVISDEIHSDMALFGNRHVPFASVSEHAADISITFGAPTKTFNMAGIVSSYSIVPNGDLRERFYGWLKANELDEPTLFAPIATIAAFRKGEEWRKQMLAYVEENVNFVENYCKEHIPGIRPLRPQASFLVWLDCNGLGLNHEQLLDIFIDKAHLALNDGEMFGPGGEGFMRLNIGTPRAVLRQALDQLTEAVKNL</sequence>
<dbReference type="InterPro" id="IPR004839">
    <property type="entry name" value="Aminotransferase_I/II_large"/>
</dbReference>
<feature type="domain" description="Aminotransferase class I/classII large" evidence="6">
    <location>
        <begin position="33"/>
        <end position="386"/>
    </location>
</feature>
<dbReference type="GO" id="GO:0030170">
    <property type="term" value="F:pyridoxal phosphate binding"/>
    <property type="evidence" value="ECO:0007669"/>
    <property type="project" value="InterPro"/>
</dbReference>
<evidence type="ECO:0000259" key="6">
    <source>
        <dbReference type="Pfam" id="PF00155"/>
    </source>
</evidence>
<dbReference type="NCBIfam" id="TIGR04350">
    <property type="entry name" value="C_S_lyase_PatB"/>
    <property type="match status" value="1"/>
</dbReference>